<evidence type="ECO:0000256" key="1">
    <source>
        <dbReference type="SAM" id="MobiDB-lite"/>
    </source>
</evidence>
<name>A0A5C2S581_9APHY</name>
<evidence type="ECO:0000313" key="3">
    <source>
        <dbReference type="Proteomes" id="UP000313359"/>
    </source>
</evidence>
<feature type="compositionally biased region" description="Low complexity" evidence="1">
    <location>
        <begin position="192"/>
        <end position="201"/>
    </location>
</feature>
<organism evidence="2 3">
    <name type="scientific">Lentinus tigrinus ALCF2SS1-6</name>
    <dbReference type="NCBI Taxonomy" id="1328759"/>
    <lineage>
        <taxon>Eukaryota</taxon>
        <taxon>Fungi</taxon>
        <taxon>Dikarya</taxon>
        <taxon>Basidiomycota</taxon>
        <taxon>Agaricomycotina</taxon>
        <taxon>Agaricomycetes</taxon>
        <taxon>Polyporales</taxon>
        <taxon>Polyporaceae</taxon>
        <taxon>Lentinus</taxon>
    </lineage>
</organism>
<protein>
    <submittedName>
        <fullName evidence="2">Uncharacterized protein</fullName>
    </submittedName>
</protein>
<feature type="region of interest" description="Disordered" evidence="1">
    <location>
        <begin position="175"/>
        <end position="207"/>
    </location>
</feature>
<evidence type="ECO:0000313" key="2">
    <source>
        <dbReference type="EMBL" id="RPD58831.1"/>
    </source>
</evidence>
<sequence length="265" mass="30223">MPSKFAVTSSEHAARSQFRPYIEALYSILTLSIFQADVSCRCHGTRNVWNPDERCRRQFSEWATRDLTSAGQVRVQHIVACHAAYTRARHPLCCTYCVARYFHAAGSPDSLRRQLPRRMGAIPHRRHTDIAKLTIRSRIHSNPSRIPTPSMRSTRSLCDPTQRQQTKLCSTIRTGPARAPARHASEMDWRRGSSSRTTYSTFGDRMCPGARHPDTGITAVRDARFTIPARTPHTSRFTWLSPPLQHYILQFAALHPRTLSKYRIG</sequence>
<gene>
    <name evidence="2" type="ORF">L227DRAFT_576859</name>
</gene>
<dbReference type="Proteomes" id="UP000313359">
    <property type="component" value="Unassembled WGS sequence"/>
</dbReference>
<accession>A0A5C2S581</accession>
<feature type="region of interest" description="Disordered" evidence="1">
    <location>
        <begin position="141"/>
        <end position="162"/>
    </location>
</feature>
<dbReference type="AlphaFoldDB" id="A0A5C2S581"/>
<dbReference type="EMBL" id="ML122273">
    <property type="protein sequence ID" value="RPD58831.1"/>
    <property type="molecule type" value="Genomic_DNA"/>
</dbReference>
<proteinExistence type="predicted"/>
<keyword evidence="3" id="KW-1185">Reference proteome</keyword>
<reference evidence="2" key="1">
    <citation type="journal article" date="2018" name="Genome Biol. Evol.">
        <title>Genomics and development of Lentinus tigrinus, a white-rot wood-decaying mushroom with dimorphic fruiting bodies.</title>
        <authorList>
            <person name="Wu B."/>
            <person name="Xu Z."/>
            <person name="Knudson A."/>
            <person name="Carlson A."/>
            <person name="Chen N."/>
            <person name="Kovaka S."/>
            <person name="LaButti K."/>
            <person name="Lipzen A."/>
            <person name="Pennachio C."/>
            <person name="Riley R."/>
            <person name="Schakwitz W."/>
            <person name="Umezawa K."/>
            <person name="Ohm R.A."/>
            <person name="Grigoriev I.V."/>
            <person name="Nagy L.G."/>
            <person name="Gibbons J."/>
            <person name="Hibbett D."/>
        </authorList>
    </citation>
    <scope>NUCLEOTIDE SEQUENCE [LARGE SCALE GENOMIC DNA]</scope>
    <source>
        <strain evidence="2">ALCF2SS1-6</strain>
    </source>
</reference>